<keyword evidence="1" id="KW-1133">Transmembrane helix</keyword>
<organism evidence="3 4">
    <name type="scientific">Natrarchaeobaculum aegyptiacum</name>
    <dbReference type="NCBI Taxonomy" id="745377"/>
    <lineage>
        <taxon>Archaea</taxon>
        <taxon>Methanobacteriati</taxon>
        <taxon>Methanobacteriota</taxon>
        <taxon>Stenosarchaea group</taxon>
        <taxon>Halobacteria</taxon>
        <taxon>Halobacteriales</taxon>
        <taxon>Natrialbaceae</taxon>
        <taxon>Natrarchaeobaculum</taxon>
    </lineage>
</organism>
<evidence type="ECO:0000259" key="2">
    <source>
        <dbReference type="Pfam" id="PF24035"/>
    </source>
</evidence>
<feature type="transmembrane region" description="Helical" evidence="1">
    <location>
        <begin position="150"/>
        <end position="169"/>
    </location>
</feature>
<dbReference type="AlphaFoldDB" id="A0A2Z2HWS5"/>
<keyword evidence="1" id="KW-0812">Transmembrane</keyword>
<dbReference type="InterPro" id="IPR055768">
    <property type="entry name" value="DUF7344"/>
</dbReference>
<dbReference type="EMBL" id="CP019893">
    <property type="protein sequence ID" value="ARS91819.1"/>
    <property type="molecule type" value="Genomic_DNA"/>
</dbReference>
<keyword evidence="4" id="KW-1185">Reference proteome</keyword>
<reference evidence="4" key="1">
    <citation type="submission" date="2017-02" db="EMBL/GenBank/DDBJ databases">
        <title>Natronthermophilus aegyptiacus gen. nov.,sp. nov., an aerobic, extremely halophilic alkalithermophilic archaeon isolated from the athalassohaline Wadi An Natrun, Egypt.</title>
        <authorList>
            <person name="Zhao B."/>
        </authorList>
    </citation>
    <scope>NUCLEOTIDE SEQUENCE [LARGE SCALE GENOMIC DNA]</scope>
    <source>
        <strain evidence="4">JW/NM-HA 15</strain>
    </source>
</reference>
<sequence>MHKHQAVEPDSDHVEKEQIFTTLSNQRRRWVLHFLQHHEEDRVQLRTLVDVLSEWEYERPADELSWKERKRVYTALRQSHLPKLASSGAIEYDRTRGEVELTDDAREFQLYLEYTPVDDVHWNQWYLWLTGIAAVIVGLAWLSVPPFANLSGMALATVLLGMFSTIAIVHTYTTRRNRIAASGGPP</sequence>
<evidence type="ECO:0000256" key="1">
    <source>
        <dbReference type="SAM" id="Phobius"/>
    </source>
</evidence>
<dbReference type="Proteomes" id="UP000250088">
    <property type="component" value="Chromosome"/>
</dbReference>
<proteinExistence type="predicted"/>
<evidence type="ECO:0000313" key="3">
    <source>
        <dbReference type="EMBL" id="ARS91819.1"/>
    </source>
</evidence>
<gene>
    <name evidence="3" type="ORF">B1756_11590</name>
</gene>
<dbReference type="KEGG" id="naj:B1756_11590"/>
<feature type="transmembrane region" description="Helical" evidence="1">
    <location>
        <begin position="125"/>
        <end position="144"/>
    </location>
</feature>
<accession>A0A2Z2HWS5</accession>
<dbReference type="Pfam" id="PF24035">
    <property type="entry name" value="DUF7344"/>
    <property type="match status" value="1"/>
</dbReference>
<feature type="domain" description="DUF7344" evidence="2">
    <location>
        <begin position="20"/>
        <end position="100"/>
    </location>
</feature>
<dbReference type="OrthoDB" id="331021at2157"/>
<keyword evidence="1" id="KW-0472">Membrane</keyword>
<name>A0A2Z2HWS5_9EURY</name>
<evidence type="ECO:0000313" key="4">
    <source>
        <dbReference type="Proteomes" id="UP000250088"/>
    </source>
</evidence>
<protein>
    <recommendedName>
        <fullName evidence="2">DUF7344 domain-containing protein</fullName>
    </recommendedName>
</protein>